<dbReference type="CDD" id="cd08646">
    <property type="entry name" value="FMT_core_Met-tRNA-FMT_N"/>
    <property type="match status" value="1"/>
</dbReference>
<dbReference type="GO" id="GO:0005829">
    <property type="term" value="C:cytosol"/>
    <property type="evidence" value="ECO:0007669"/>
    <property type="project" value="TreeGrafter"/>
</dbReference>
<keyword evidence="3 5" id="KW-0808">Transferase</keyword>
<dbReference type="EMBL" id="JACGWX010000001">
    <property type="protein sequence ID" value="MBA8847084.1"/>
    <property type="molecule type" value="Genomic_DNA"/>
</dbReference>
<dbReference type="InterPro" id="IPR005793">
    <property type="entry name" value="Formyl_trans_C"/>
</dbReference>
<dbReference type="CDD" id="cd08704">
    <property type="entry name" value="Met_tRNA_FMT_C"/>
    <property type="match status" value="1"/>
</dbReference>
<dbReference type="Proteomes" id="UP000585905">
    <property type="component" value="Unassembled WGS sequence"/>
</dbReference>
<dbReference type="EC" id="2.1.2.9" evidence="2 5"/>
<evidence type="ECO:0000313" key="8">
    <source>
        <dbReference type="EMBL" id="MBA8847084.1"/>
    </source>
</evidence>
<reference evidence="8 9" key="1">
    <citation type="submission" date="2020-07" db="EMBL/GenBank/DDBJ databases">
        <title>Sequencing the genomes of 1000 actinobacteria strains.</title>
        <authorList>
            <person name="Klenk H.-P."/>
        </authorList>
    </citation>
    <scope>NUCLEOTIDE SEQUENCE [LARGE SCALE GENOMIC DNA]</scope>
    <source>
        <strain evidence="8 9">DSM 19663</strain>
    </source>
</reference>
<evidence type="ECO:0000259" key="7">
    <source>
        <dbReference type="Pfam" id="PF02911"/>
    </source>
</evidence>
<dbReference type="PANTHER" id="PTHR11138">
    <property type="entry name" value="METHIONYL-TRNA FORMYLTRANSFERASE"/>
    <property type="match status" value="1"/>
</dbReference>
<keyword evidence="4 5" id="KW-0648">Protein biosynthesis</keyword>
<dbReference type="HAMAP" id="MF_00182">
    <property type="entry name" value="Formyl_trans"/>
    <property type="match status" value="1"/>
</dbReference>
<feature type="binding site" evidence="5">
    <location>
        <begin position="110"/>
        <end position="113"/>
    </location>
    <ligand>
        <name>(6S)-5,6,7,8-tetrahydrofolate</name>
        <dbReference type="ChEBI" id="CHEBI:57453"/>
    </ligand>
</feature>
<dbReference type="InterPro" id="IPR044135">
    <property type="entry name" value="Met-tRNA-FMT_C"/>
</dbReference>
<evidence type="ECO:0000256" key="3">
    <source>
        <dbReference type="ARBA" id="ARBA00022679"/>
    </source>
</evidence>
<evidence type="ECO:0000256" key="5">
    <source>
        <dbReference type="HAMAP-Rule" id="MF_00182"/>
    </source>
</evidence>
<dbReference type="InterPro" id="IPR005794">
    <property type="entry name" value="Fmt"/>
</dbReference>
<dbReference type="AlphaFoldDB" id="A0A839EA50"/>
<protein>
    <recommendedName>
        <fullName evidence="2 5">Methionyl-tRNA formyltransferase</fullName>
        <ecNumber evidence="2 5">2.1.2.9</ecNumber>
    </recommendedName>
</protein>
<proteinExistence type="inferred from homology"/>
<dbReference type="InterPro" id="IPR036477">
    <property type="entry name" value="Formyl_transf_N_sf"/>
</dbReference>
<name>A0A839EA50_9MICO</name>
<evidence type="ECO:0000256" key="4">
    <source>
        <dbReference type="ARBA" id="ARBA00022917"/>
    </source>
</evidence>
<feature type="domain" description="Formyl transferase N-terminal" evidence="6">
    <location>
        <begin position="7"/>
        <end position="170"/>
    </location>
</feature>
<dbReference type="Pfam" id="PF00551">
    <property type="entry name" value="Formyl_trans_N"/>
    <property type="match status" value="1"/>
</dbReference>
<comment type="function">
    <text evidence="5">Attaches a formyl group to the free amino group of methionyl-tRNA(fMet). The formyl group appears to play a dual role in the initiator identity of N-formylmethionyl-tRNA by promoting its recognition by IF2 and preventing the misappropriation of this tRNA by the elongation apparatus.</text>
</comment>
<evidence type="ECO:0000256" key="1">
    <source>
        <dbReference type="ARBA" id="ARBA00010699"/>
    </source>
</evidence>
<dbReference type="InterPro" id="IPR041711">
    <property type="entry name" value="Met-tRNA-FMT_N"/>
</dbReference>
<dbReference type="InterPro" id="IPR002376">
    <property type="entry name" value="Formyl_transf_N"/>
</dbReference>
<evidence type="ECO:0000259" key="6">
    <source>
        <dbReference type="Pfam" id="PF00551"/>
    </source>
</evidence>
<comment type="similarity">
    <text evidence="1 5">Belongs to the Fmt family.</text>
</comment>
<sequence>MTALRLVVAGSPAPAVPTLDALAASEHEIVRVISRPPAPLGRRRILTPTPVAARAVELGIPVLETTRLADLEPELLPLEIDLGIIVAYGGLVREPLLSWPRLGWINLHFSLLPRWRGAAPVQHAIIAGDEVTGATVFQLTPGLDEGDWFAQEREMIGAHRTAGALLEALSVSGAALTRRVVDGLAAGAIAARRQEGEPTFAPKLTRDDARIRWTEPVEAVHSRVRGVTPEPGAFSMLPDGTALKILEAAPARDLRPLDPGVCAVEGRRVLVGTATAPLELVRVQPAGRSAMSAGDWVRGLDADSLPVLS</sequence>
<organism evidence="8 9">
    <name type="scientific">Microcella alkalica</name>
    <dbReference type="NCBI Taxonomy" id="355930"/>
    <lineage>
        <taxon>Bacteria</taxon>
        <taxon>Bacillati</taxon>
        <taxon>Actinomycetota</taxon>
        <taxon>Actinomycetes</taxon>
        <taxon>Micrococcales</taxon>
        <taxon>Microbacteriaceae</taxon>
        <taxon>Microcella</taxon>
    </lineage>
</organism>
<dbReference type="PANTHER" id="PTHR11138:SF5">
    <property type="entry name" value="METHIONYL-TRNA FORMYLTRANSFERASE, MITOCHONDRIAL"/>
    <property type="match status" value="1"/>
</dbReference>
<dbReference type="SUPFAM" id="SSF53328">
    <property type="entry name" value="Formyltransferase"/>
    <property type="match status" value="1"/>
</dbReference>
<evidence type="ECO:0000256" key="2">
    <source>
        <dbReference type="ARBA" id="ARBA00012261"/>
    </source>
</evidence>
<dbReference type="SUPFAM" id="SSF50486">
    <property type="entry name" value="FMT C-terminal domain-like"/>
    <property type="match status" value="1"/>
</dbReference>
<gene>
    <name evidence="5" type="primary">fmt</name>
    <name evidence="8" type="ORF">FHX53_000648</name>
</gene>
<dbReference type="Gene3D" id="3.40.50.12230">
    <property type="match status" value="1"/>
</dbReference>
<accession>A0A839EA50</accession>
<comment type="catalytic activity">
    <reaction evidence="5">
        <text>L-methionyl-tRNA(fMet) + (6R)-10-formyltetrahydrofolate = N-formyl-L-methionyl-tRNA(fMet) + (6S)-5,6,7,8-tetrahydrofolate + H(+)</text>
        <dbReference type="Rhea" id="RHEA:24380"/>
        <dbReference type="Rhea" id="RHEA-COMP:9952"/>
        <dbReference type="Rhea" id="RHEA-COMP:9953"/>
        <dbReference type="ChEBI" id="CHEBI:15378"/>
        <dbReference type="ChEBI" id="CHEBI:57453"/>
        <dbReference type="ChEBI" id="CHEBI:78530"/>
        <dbReference type="ChEBI" id="CHEBI:78844"/>
        <dbReference type="ChEBI" id="CHEBI:195366"/>
        <dbReference type="EC" id="2.1.2.9"/>
    </reaction>
</comment>
<keyword evidence="9" id="KW-1185">Reference proteome</keyword>
<feature type="domain" description="Formyl transferase C-terminal" evidence="7">
    <location>
        <begin position="203"/>
        <end position="299"/>
    </location>
</feature>
<comment type="caution">
    <text evidence="8">The sequence shown here is derived from an EMBL/GenBank/DDBJ whole genome shotgun (WGS) entry which is preliminary data.</text>
</comment>
<dbReference type="InterPro" id="IPR011034">
    <property type="entry name" value="Formyl_transferase-like_C_sf"/>
</dbReference>
<dbReference type="GO" id="GO:0004479">
    <property type="term" value="F:methionyl-tRNA formyltransferase activity"/>
    <property type="evidence" value="ECO:0007669"/>
    <property type="project" value="UniProtKB-UniRule"/>
</dbReference>
<dbReference type="Pfam" id="PF02911">
    <property type="entry name" value="Formyl_trans_C"/>
    <property type="match status" value="1"/>
</dbReference>
<evidence type="ECO:0000313" key="9">
    <source>
        <dbReference type="Proteomes" id="UP000585905"/>
    </source>
</evidence>